<protein>
    <submittedName>
        <fullName evidence="1">Uncharacterized protein</fullName>
    </submittedName>
</protein>
<dbReference type="Proteomes" id="UP000176863">
    <property type="component" value="Unassembled WGS sequence"/>
</dbReference>
<reference evidence="1 2" key="1">
    <citation type="journal article" date="2016" name="Nat. Commun.">
        <title>Thousands of microbial genomes shed light on interconnected biogeochemical processes in an aquifer system.</title>
        <authorList>
            <person name="Anantharaman K."/>
            <person name="Brown C.T."/>
            <person name="Hug L.A."/>
            <person name="Sharon I."/>
            <person name="Castelle C.J."/>
            <person name="Probst A.J."/>
            <person name="Thomas B.C."/>
            <person name="Singh A."/>
            <person name="Wilkins M.J."/>
            <person name="Karaoz U."/>
            <person name="Brodie E.L."/>
            <person name="Williams K.H."/>
            <person name="Hubbard S.S."/>
            <person name="Banfield J.F."/>
        </authorList>
    </citation>
    <scope>NUCLEOTIDE SEQUENCE [LARGE SCALE GENOMIC DNA]</scope>
</reference>
<proteinExistence type="predicted"/>
<dbReference type="EMBL" id="MFKT01000029">
    <property type="protein sequence ID" value="OGG52449.1"/>
    <property type="molecule type" value="Genomic_DNA"/>
</dbReference>
<sequence length="75" mass="8945">MRVVNRHFRKWLSHKILKDKQSACLAYTVKIGSAGKKHRRQRSFKAQTVDNSVDMWIKDKLKMKRCPFGFFKVSF</sequence>
<dbReference type="AlphaFoldDB" id="A0A1F6CTE5"/>
<organism evidence="1 2">
    <name type="scientific">Candidatus Kaiserbacteria bacterium RIFCSPHIGHO2_01_FULL_53_29</name>
    <dbReference type="NCBI Taxonomy" id="1798480"/>
    <lineage>
        <taxon>Bacteria</taxon>
        <taxon>Candidatus Kaiseribacteriota</taxon>
    </lineage>
</organism>
<comment type="caution">
    <text evidence="1">The sequence shown here is derived from an EMBL/GenBank/DDBJ whole genome shotgun (WGS) entry which is preliminary data.</text>
</comment>
<evidence type="ECO:0000313" key="2">
    <source>
        <dbReference type="Proteomes" id="UP000176863"/>
    </source>
</evidence>
<evidence type="ECO:0000313" key="1">
    <source>
        <dbReference type="EMBL" id="OGG52449.1"/>
    </source>
</evidence>
<dbReference type="STRING" id="1798480.A2851_05420"/>
<gene>
    <name evidence="1" type="ORF">A2851_05420</name>
</gene>
<name>A0A1F6CTE5_9BACT</name>
<accession>A0A1F6CTE5</accession>